<feature type="compositionally biased region" description="Basic and acidic residues" evidence="1">
    <location>
        <begin position="214"/>
        <end position="231"/>
    </location>
</feature>
<evidence type="ECO:0000256" key="2">
    <source>
        <dbReference type="SAM" id="Phobius"/>
    </source>
</evidence>
<feature type="region of interest" description="Disordered" evidence="1">
    <location>
        <begin position="132"/>
        <end position="151"/>
    </location>
</feature>
<keyword evidence="2" id="KW-0472">Membrane</keyword>
<evidence type="ECO:0000256" key="1">
    <source>
        <dbReference type="SAM" id="MobiDB-lite"/>
    </source>
</evidence>
<dbReference type="AlphaFoldDB" id="M5A2E0"/>
<dbReference type="Proteomes" id="UP000011841">
    <property type="component" value="Chromosome"/>
</dbReference>
<proteinExistence type="predicted"/>
<feature type="transmembrane region" description="Helical" evidence="2">
    <location>
        <begin position="45"/>
        <end position="64"/>
    </location>
</feature>
<dbReference type="eggNOG" id="ENOG50331GU">
    <property type="taxonomic scope" value="Bacteria"/>
</dbReference>
<feature type="region of interest" description="Disordered" evidence="1">
    <location>
        <begin position="203"/>
        <end position="241"/>
    </location>
</feature>
<dbReference type="RefSeq" id="WP_015670123.1">
    <property type="nucleotide sequence ID" value="NC_020453.1"/>
</dbReference>
<keyword evidence="4" id="KW-1185">Reference proteome</keyword>
<keyword evidence="2" id="KW-1133">Transmembrane helix</keyword>
<feature type="compositionally biased region" description="Pro residues" evidence="1">
    <location>
        <begin position="133"/>
        <end position="149"/>
    </location>
</feature>
<gene>
    <name evidence="3" type="ORF">S58_70850</name>
</gene>
<dbReference type="GeneID" id="301820748"/>
<dbReference type="OrthoDB" id="9811032at2"/>
<reference evidence="3 4" key="1">
    <citation type="journal article" date="2013" name="Appl. Environ. Microbiol.">
        <title>Genome analysis suggests that the soil oligotrophic bacterium Agromonas oligotrophica (Bradyrhizobium oligotrophicum) is a nitrogen-fixing symbiont of Aeschynomene indica.</title>
        <authorList>
            <person name="Okubo T."/>
            <person name="Fukushima S."/>
            <person name="Itakura M."/>
            <person name="Oshima K."/>
            <person name="Longtonglang A."/>
            <person name="Teaumroong N."/>
            <person name="Mitsui H."/>
            <person name="Hattori M."/>
            <person name="Hattori R."/>
            <person name="Hattori T."/>
            <person name="Minamisawa K."/>
        </authorList>
    </citation>
    <scope>NUCLEOTIDE SEQUENCE [LARGE SCALE GENOMIC DNA]</scope>
    <source>
        <strain evidence="3 4">S58</strain>
    </source>
</reference>
<evidence type="ECO:0000313" key="3">
    <source>
        <dbReference type="EMBL" id="BAM93050.1"/>
    </source>
</evidence>
<accession>M5A2E0</accession>
<feature type="transmembrane region" description="Helical" evidence="2">
    <location>
        <begin position="100"/>
        <end position="119"/>
    </location>
</feature>
<organism evidence="3 4">
    <name type="scientific">Bradyrhizobium oligotrophicum S58</name>
    <dbReference type="NCBI Taxonomy" id="1245469"/>
    <lineage>
        <taxon>Bacteria</taxon>
        <taxon>Pseudomonadati</taxon>
        <taxon>Pseudomonadota</taxon>
        <taxon>Alphaproteobacteria</taxon>
        <taxon>Hyphomicrobiales</taxon>
        <taxon>Nitrobacteraceae</taxon>
        <taxon>Bradyrhizobium</taxon>
    </lineage>
</organism>
<dbReference type="KEGG" id="aol:S58_70850"/>
<dbReference type="HOGENOM" id="CLU_098924_0_0_5"/>
<feature type="transmembrane region" description="Helical" evidence="2">
    <location>
        <begin position="76"/>
        <end position="94"/>
    </location>
</feature>
<name>M5A2E0_9BRAD</name>
<dbReference type="PATRIC" id="fig|1245469.3.peg.7241"/>
<dbReference type="EMBL" id="AP012603">
    <property type="protein sequence ID" value="BAM93050.1"/>
    <property type="molecule type" value="Genomic_DNA"/>
</dbReference>
<keyword evidence="2" id="KW-0812">Transmembrane</keyword>
<sequence length="241" mass="25537">MSMVGFPLLLIPLAIYNMIVFLMPGVAFSETLLRLQLPSGEVWTISLGDMLLALGVLLLLLEVIKAAKPNGKYLTDHLLSLLVFGGAAAEFAMWPKFGNSTFLLLTLLAMVDFFSGISLRTKRRPRAVVAAPAPAPLPTAEPASDPVPEPLEEPVHVEEPAHVEAPQPDAVAAPVAAPAPIVEEPQDAVPAAASVAESVLLDRSVPRPAGAEPKVADPESHRGEQEHRSSEAPKAPETPKP</sequence>
<evidence type="ECO:0000313" key="4">
    <source>
        <dbReference type="Proteomes" id="UP000011841"/>
    </source>
</evidence>
<dbReference type="STRING" id="1245469.S58_70850"/>
<protein>
    <submittedName>
        <fullName evidence="3">Uncharacterized protein</fullName>
    </submittedName>
</protein>